<accession>A0ABS9J407</accession>
<dbReference type="Proteomes" id="UP000829517">
    <property type="component" value="Unassembled WGS sequence"/>
</dbReference>
<comment type="caution">
    <text evidence="4">The sequence shown here is derived from an EMBL/GenBank/DDBJ whole genome shotgun (WGS) entry which is preliminary data.</text>
</comment>
<dbReference type="PANTHER" id="PTHR35535">
    <property type="entry name" value="HEAT SHOCK PROTEIN HSLJ"/>
    <property type="match status" value="1"/>
</dbReference>
<feature type="domain" description="DUF306" evidence="3">
    <location>
        <begin position="154"/>
        <end position="265"/>
    </location>
</feature>
<feature type="chain" id="PRO_5045169169" evidence="2">
    <location>
        <begin position="18"/>
        <end position="268"/>
    </location>
</feature>
<evidence type="ECO:0000313" key="5">
    <source>
        <dbReference type="Proteomes" id="UP000829517"/>
    </source>
</evidence>
<dbReference type="Pfam" id="PF03724">
    <property type="entry name" value="META"/>
    <property type="match status" value="1"/>
</dbReference>
<reference evidence="4 5" key="1">
    <citation type="submission" date="2021-01" db="EMBL/GenBank/DDBJ databases">
        <title>Genome sequencing of Joostella atrarenae M1-2 (= KCTC 23194).</title>
        <authorList>
            <person name="Zakaria M.R."/>
            <person name="Lam M.Q."/>
            <person name="Chong C.S."/>
        </authorList>
    </citation>
    <scope>NUCLEOTIDE SEQUENCE [LARGE SCALE GENOMIC DNA]</scope>
    <source>
        <strain evidence="4 5">M1-2</strain>
    </source>
</reference>
<dbReference type="PANTHER" id="PTHR35535:SF1">
    <property type="entry name" value="HEAT SHOCK PROTEIN HSLJ"/>
    <property type="match status" value="1"/>
</dbReference>
<evidence type="ECO:0000259" key="3">
    <source>
        <dbReference type="Pfam" id="PF03724"/>
    </source>
</evidence>
<dbReference type="PROSITE" id="PS51257">
    <property type="entry name" value="PROKAR_LIPOPROTEIN"/>
    <property type="match status" value="1"/>
</dbReference>
<sequence length="268" mass="29469">MSLKVITISMFSMVLLATGCNEKAKKEEDKTTSATEETMVDSHNSENSLDWNGTYTGILPCADCEGIETTIQLNDDKTYSIVSSYMGKEGEPHTSTGSFAWNEKGNQITLDKDANQQYFVGENTITKLDNSGNKIEGDLADKYVLNKEVMVKNEALTDKKWKLVSLMGKPVAESKKPAPEAFIMFSSEENRVSGNSGCNNFSGTYTLKEGNRFSTSEMASTRKACIDMKIESQFLGILAKADTYTIKDGVLSITKSRMAPLAVFELAE</sequence>
<feature type="region of interest" description="Disordered" evidence="1">
    <location>
        <begin position="25"/>
        <end position="46"/>
    </location>
</feature>
<dbReference type="InterPro" id="IPR005184">
    <property type="entry name" value="DUF306_Meta_HslJ"/>
</dbReference>
<keyword evidence="2" id="KW-0732">Signal</keyword>
<keyword evidence="5" id="KW-1185">Reference proteome</keyword>
<organism evidence="4 5">
    <name type="scientific">Joostella atrarenae</name>
    <dbReference type="NCBI Taxonomy" id="679257"/>
    <lineage>
        <taxon>Bacteria</taxon>
        <taxon>Pseudomonadati</taxon>
        <taxon>Bacteroidota</taxon>
        <taxon>Flavobacteriia</taxon>
        <taxon>Flavobacteriales</taxon>
        <taxon>Flavobacteriaceae</taxon>
        <taxon>Joostella</taxon>
    </lineage>
</organism>
<dbReference type="Pfam" id="PF04170">
    <property type="entry name" value="NlpE"/>
    <property type="match status" value="1"/>
</dbReference>
<feature type="compositionally biased region" description="Polar residues" evidence="1">
    <location>
        <begin position="32"/>
        <end position="46"/>
    </location>
</feature>
<proteinExistence type="predicted"/>
<dbReference type="InterPro" id="IPR007298">
    <property type="entry name" value="Cu-R_lipoprotein_NlpE"/>
</dbReference>
<protein>
    <submittedName>
        <fullName evidence="4">Copper resistance protein NlpE N-terminal domain-containing protein</fullName>
    </submittedName>
</protein>
<gene>
    <name evidence="4" type="ORF">JM658_10030</name>
</gene>
<evidence type="ECO:0000256" key="1">
    <source>
        <dbReference type="SAM" id="MobiDB-lite"/>
    </source>
</evidence>
<dbReference type="Gene3D" id="2.40.128.640">
    <property type="match status" value="1"/>
</dbReference>
<dbReference type="InterPro" id="IPR038670">
    <property type="entry name" value="HslJ-like_sf"/>
</dbReference>
<name>A0ABS9J407_9FLAO</name>
<evidence type="ECO:0000313" key="4">
    <source>
        <dbReference type="EMBL" id="MCF8715163.1"/>
    </source>
</evidence>
<dbReference type="InterPro" id="IPR053147">
    <property type="entry name" value="Hsp_HslJ-like"/>
</dbReference>
<evidence type="ECO:0000256" key="2">
    <source>
        <dbReference type="SAM" id="SignalP"/>
    </source>
</evidence>
<feature type="signal peptide" evidence="2">
    <location>
        <begin position="1"/>
        <end position="17"/>
    </location>
</feature>
<dbReference type="Gene3D" id="2.40.128.270">
    <property type="match status" value="1"/>
</dbReference>
<dbReference type="EMBL" id="JAETXX010000006">
    <property type="protein sequence ID" value="MCF8715163.1"/>
    <property type="molecule type" value="Genomic_DNA"/>
</dbReference>